<evidence type="ECO:0000259" key="3">
    <source>
        <dbReference type="PROSITE" id="PS50076"/>
    </source>
</evidence>
<evidence type="ECO:0000256" key="1">
    <source>
        <dbReference type="SAM" id="MobiDB-lite"/>
    </source>
</evidence>
<keyword evidence="2" id="KW-0472">Membrane</keyword>
<dbReference type="STRING" id="1169540.A0A0G4F672"/>
<dbReference type="EMBL" id="CDMY01000376">
    <property type="protein sequence ID" value="CEM07480.1"/>
    <property type="molecule type" value="Genomic_DNA"/>
</dbReference>
<keyword evidence="2" id="KW-0812">Transmembrane</keyword>
<feature type="region of interest" description="Disordered" evidence="1">
    <location>
        <begin position="269"/>
        <end position="358"/>
    </location>
</feature>
<feature type="transmembrane region" description="Helical" evidence="2">
    <location>
        <begin position="135"/>
        <end position="158"/>
    </location>
</feature>
<accession>A0A0G4F672</accession>
<dbReference type="OMA" id="TFHEITI"/>
<keyword evidence="2" id="KW-1133">Transmembrane helix</keyword>
<dbReference type="SMART" id="SM00271">
    <property type="entry name" value="DnaJ"/>
    <property type="match status" value="1"/>
</dbReference>
<dbReference type="SUPFAM" id="SSF46565">
    <property type="entry name" value="Chaperone J-domain"/>
    <property type="match status" value="1"/>
</dbReference>
<feature type="transmembrane region" description="Helical" evidence="2">
    <location>
        <begin position="394"/>
        <end position="413"/>
    </location>
</feature>
<feature type="domain" description="J" evidence="3">
    <location>
        <begin position="52"/>
        <end position="120"/>
    </location>
</feature>
<dbReference type="PANTHER" id="PTHR44157:SF1">
    <property type="entry name" value="DNAJ HOMOLOG SUBFAMILY C MEMBER 11"/>
    <property type="match status" value="1"/>
</dbReference>
<dbReference type="CDD" id="cd06257">
    <property type="entry name" value="DnaJ"/>
    <property type="match status" value="1"/>
</dbReference>
<dbReference type="Proteomes" id="UP000041254">
    <property type="component" value="Unassembled WGS sequence"/>
</dbReference>
<dbReference type="PRINTS" id="PR00625">
    <property type="entry name" value="JDOMAIN"/>
</dbReference>
<dbReference type="AlphaFoldDB" id="A0A0G4F672"/>
<evidence type="ECO:0000256" key="2">
    <source>
        <dbReference type="SAM" id="Phobius"/>
    </source>
</evidence>
<organism evidence="4 5">
    <name type="scientific">Vitrella brassicaformis (strain CCMP3155)</name>
    <dbReference type="NCBI Taxonomy" id="1169540"/>
    <lineage>
        <taxon>Eukaryota</taxon>
        <taxon>Sar</taxon>
        <taxon>Alveolata</taxon>
        <taxon>Colpodellida</taxon>
        <taxon>Vitrellaceae</taxon>
        <taxon>Vitrella</taxon>
    </lineage>
</organism>
<dbReference type="GO" id="GO:0042407">
    <property type="term" value="P:cristae formation"/>
    <property type="evidence" value="ECO:0007669"/>
    <property type="project" value="TreeGrafter"/>
</dbReference>
<sequence length="414" mass="46370">MDDLLLHVFVIAPAIRWLISPQRPWDKRLGVIMAITALGAIAVYQCQREESNHYDVLGVSPFATKAEIQTAYRRLSLQYHPDKHSDPKDKDKAVKTFNKIRDAQEVLKDDKKRRTYGRFGDFNSKTASEIDDRHFFDVVVVALLHGLISFLFGFLYTFSKETQVFLSYLLVAFCLDLQLRFGGPKSDEFLWWIPAFGRYLVFEKIKVLQKLSPIVLNGSILIASAMHTDKESGLEFLGRTLLHTNLEIVNRMEATMERCGVAALQDNPHALNGQADTDNGSRPPAETDMPSATNGSPTEGLRDRRRGSQQHQQQQHTQEDTCPAPAAASASASEGRRERGRGGSDASHAMTAMLDTPPPGMGVSATELCQWSADQARDLQEFVKTRAEQSKRGGMWSIGTFIFLGILFFKLFLS</sequence>
<evidence type="ECO:0000313" key="4">
    <source>
        <dbReference type="EMBL" id="CEM07480.1"/>
    </source>
</evidence>
<dbReference type="InterPro" id="IPR001623">
    <property type="entry name" value="DnaJ_domain"/>
</dbReference>
<reference evidence="4 5" key="1">
    <citation type="submission" date="2014-11" db="EMBL/GenBank/DDBJ databases">
        <authorList>
            <person name="Zhu J."/>
            <person name="Qi W."/>
            <person name="Song R."/>
        </authorList>
    </citation>
    <scope>NUCLEOTIDE SEQUENCE [LARGE SCALE GENOMIC DNA]</scope>
</reference>
<feature type="compositionally biased region" description="Low complexity" evidence="1">
    <location>
        <begin position="323"/>
        <end position="333"/>
    </location>
</feature>
<keyword evidence="5" id="KW-1185">Reference proteome</keyword>
<dbReference type="InParanoid" id="A0A0G4F672"/>
<proteinExistence type="predicted"/>
<protein>
    <recommendedName>
        <fullName evidence="3">J domain-containing protein</fullName>
    </recommendedName>
</protein>
<gene>
    <name evidence="4" type="ORF">Vbra_14452</name>
</gene>
<dbReference type="PANTHER" id="PTHR44157">
    <property type="entry name" value="DNAJ HOMOLOG SUBFAMILY C MEMBER 11"/>
    <property type="match status" value="1"/>
</dbReference>
<dbReference type="OrthoDB" id="10250354at2759"/>
<name>A0A0G4F672_VITBC</name>
<dbReference type="Gene3D" id="1.10.287.110">
    <property type="entry name" value="DnaJ domain"/>
    <property type="match status" value="1"/>
</dbReference>
<evidence type="ECO:0000313" key="5">
    <source>
        <dbReference type="Proteomes" id="UP000041254"/>
    </source>
</evidence>
<dbReference type="VEuPathDB" id="CryptoDB:Vbra_14452"/>
<dbReference type="GO" id="GO:0005739">
    <property type="term" value="C:mitochondrion"/>
    <property type="evidence" value="ECO:0007669"/>
    <property type="project" value="GOC"/>
</dbReference>
<dbReference type="PROSITE" id="PS50076">
    <property type="entry name" value="DNAJ_2"/>
    <property type="match status" value="1"/>
</dbReference>
<dbReference type="InterPro" id="IPR036869">
    <property type="entry name" value="J_dom_sf"/>
</dbReference>
<dbReference type="PhylomeDB" id="A0A0G4F672"/>
<dbReference type="Pfam" id="PF00226">
    <property type="entry name" value="DnaJ"/>
    <property type="match status" value="1"/>
</dbReference>
<dbReference type="InterPro" id="IPR052243">
    <property type="entry name" value="Mito_inner_membrane_organizer"/>
</dbReference>